<organism evidence="1 2">
    <name type="scientific">Plakobranchus ocellatus</name>
    <dbReference type="NCBI Taxonomy" id="259542"/>
    <lineage>
        <taxon>Eukaryota</taxon>
        <taxon>Metazoa</taxon>
        <taxon>Spiralia</taxon>
        <taxon>Lophotrochozoa</taxon>
        <taxon>Mollusca</taxon>
        <taxon>Gastropoda</taxon>
        <taxon>Heterobranchia</taxon>
        <taxon>Euthyneura</taxon>
        <taxon>Panpulmonata</taxon>
        <taxon>Sacoglossa</taxon>
        <taxon>Placobranchoidea</taxon>
        <taxon>Plakobranchidae</taxon>
        <taxon>Plakobranchus</taxon>
    </lineage>
</organism>
<evidence type="ECO:0000313" key="1">
    <source>
        <dbReference type="EMBL" id="GFO10817.1"/>
    </source>
</evidence>
<dbReference type="Proteomes" id="UP000735302">
    <property type="component" value="Unassembled WGS sequence"/>
</dbReference>
<dbReference type="AlphaFoldDB" id="A0AAV4AV36"/>
<reference evidence="1 2" key="1">
    <citation type="journal article" date="2021" name="Elife">
        <title>Chloroplast acquisition without the gene transfer in kleptoplastic sea slugs, Plakobranchus ocellatus.</title>
        <authorList>
            <person name="Maeda T."/>
            <person name="Takahashi S."/>
            <person name="Yoshida T."/>
            <person name="Shimamura S."/>
            <person name="Takaki Y."/>
            <person name="Nagai Y."/>
            <person name="Toyoda A."/>
            <person name="Suzuki Y."/>
            <person name="Arimoto A."/>
            <person name="Ishii H."/>
            <person name="Satoh N."/>
            <person name="Nishiyama T."/>
            <person name="Hasebe M."/>
            <person name="Maruyama T."/>
            <person name="Minagawa J."/>
            <person name="Obokata J."/>
            <person name="Shigenobu S."/>
        </authorList>
    </citation>
    <scope>NUCLEOTIDE SEQUENCE [LARGE SCALE GENOMIC DNA]</scope>
</reference>
<protein>
    <submittedName>
        <fullName evidence="1">Uncharacterized protein</fullName>
    </submittedName>
</protein>
<sequence>MTPKPSGPRYADADTRQWARTRDGKVLHNSEQIYQIISSHLAAIEPALSPGVSLNLRQKDPCKLHGELAYHFTTEAFDSLTITKLSGKAGSDNYFMYIPTYRPHNCT</sequence>
<accession>A0AAV4AV36</accession>
<comment type="caution">
    <text evidence="1">The sequence shown here is derived from an EMBL/GenBank/DDBJ whole genome shotgun (WGS) entry which is preliminary data.</text>
</comment>
<keyword evidence="2" id="KW-1185">Reference proteome</keyword>
<dbReference type="EMBL" id="BLXT01004211">
    <property type="protein sequence ID" value="GFO10817.1"/>
    <property type="molecule type" value="Genomic_DNA"/>
</dbReference>
<gene>
    <name evidence="1" type="ORF">PoB_003732200</name>
</gene>
<proteinExistence type="predicted"/>
<name>A0AAV4AV36_9GAST</name>
<evidence type="ECO:0000313" key="2">
    <source>
        <dbReference type="Proteomes" id="UP000735302"/>
    </source>
</evidence>